<keyword evidence="8" id="KW-0067">ATP-binding</keyword>
<evidence type="ECO:0000259" key="7">
    <source>
        <dbReference type="PROSITE" id="PS50929"/>
    </source>
</evidence>
<evidence type="ECO:0000256" key="4">
    <source>
        <dbReference type="ARBA" id="ARBA00023136"/>
    </source>
</evidence>
<evidence type="ECO:0000256" key="3">
    <source>
        <dbReference type="ARBA" id="ARBA00022989"/>
    </source>
</evidence>
<feature type="compositionally biased region" description="Low complexity" evidence="5">
    <location>
        <begin position="11"/>
        <end position="27"/>
    </location>
</feature>
<gene>
    <name evidence="8" type="ORF">FQ154_09040</name>
</gene>
<dbReference type="SUPFAM" id="SSF52540">
    <property type="entry name" value="P-loop containing nucleoside triphosphate hydrolases"/>
    <property type="match status" value="1"/>
</dbReference>
<feature type="transmembrane region" description="Helical" evidence="6">
    <location>
        <begin position="150"/>
        <end position="170"/>
    </location>
</feature>
<comment type="caution">
    <text evidence="8">The sequence shown here is derived from an EMBL/GenBank/DDBJ whole genome shotgun (WGS) entry which is preliminary data.</text>
</comment>
<feature type="region of interest" description="Disordered" evidence="5">
    <location>
        <begin position="1"/>
        <end position="35"/>
    </location>
</feature>
<protein>
    <submittedName>
        <fullName evidence="8">ABC transporter ATP-binding protein</fullName>
    </submittedName>
</protein>
<keyword evidence="2 6" id="KW-0812">Transmembrane</keyword>
<keyword evidence="4 6" id="KW-0472">Membrane</keyword>
<dbReference type="GO" id="GO:0140359">
    <property type="term" value="F:ABC-type transporter activity"/>
    <property type="evidence" value="ECO:0007669"/>
    <property type="project" value="InterPro"/>
</dbReference>
<dbReference type="SUPFAM" id="SSF90123">
    <property type="entry name" value="ABC transporter transmembrane region"/>
    <property type="match status" value="1"/>
</dbReference>
<dbReference type="EMBL" id="VOBL01000007">
    <property type="protein sequence ID" value="KAA0977425.1"/>
    <property type="molecule type" value="Genomic_DNA"/>
</dbReference>
<dbReference type="OrthoDB" id="3700947at2"/>
<dbReference type="GO" id="GO:0034040">
    <property type="term" value="F:ATPase-coupled lipid transmembrane transporter activity"/>
    <property type="evidence" value="ECO:0007669"/>
    <property type="project" value="TreeGrafter"/>
</dbReference>
<dbReference type="PROSITE" id="PS50929">
    <property type="entry name" value="ABC_TM1F"/>
    <property type="match status" value="1"/>
</dbReference>
<feature type="transmembrane region" description="Helical" evidence="6">
    <location>
        <begin position="44"/>
        <end position="68"/>
    </location>
</feature>
<dbReference type="PANTHER" id="PTHR24221:SF654">
    <property type="entry name" value="ATP-BINDING CASSETTE SUB-FAMILY B MEMBER 6"/>
    <property type="match status" value="1"/>
</dbReference>
<proteinExistence type="predicted"/>
<evidence type="ECO:0000256" key="2">
    <source>
        <dbReference type="ARBA" id="ARBA00022692"/>
    </source>
</evidence>
<dbReference type="Gene3D" id="1.20.1560.10">
    <property type="entry name" value="ABC transporter type 1, transmembrane domain"/>
    <property type="match status" value="1"/>
</dbReference>
<comment type="subcellular location">
    <subcellularLocation>
        <location evidence="1">Cell membrane</location>
        <topology evidence="1">Multi-pass membrane protein</topology>
    </subcellularLocation>
</comment>
<dbReference type="PANTHER" id="PTHR24221">
    <property type="entry name" value="ATP-BINDING CASSETTE SUB-FAMILY B"/>
    <property type="match status" value="1"/>
</dbReference>
<feature type="transmembrane region" description="Helical" evidence="6">
    <location>
        <begin position="256"/>
        <end position="276"/>
    </location>
</feature>
<organism evidence="8 9">
    <name type="scientific">Paeniglutamicibacter gangotriensis</name>
    <dbReference type="NCBI Taxonomy" id="254787"/>
    <lineage>
        <taxon>Bacteria</taxon>
        <taxon>Bacillati</taxon>
        <taxon>Actinomycetota</taxon>
        <taxon>Actinomycetes</taxon>
        <taxon>Micrococcales</taxon>
        <taxon>Micrococcaceae</taxon>
        <taxon>Paeniglutamicibacter</taxon>
    </lineage>
</organism>
<dbReference type="InterPro" id="IPR036640">
    <property type="entry name" value="ABC1_TM_sf"/>
</dbReference>
<evidence type="ECO:0000313" key="8">
    <source>
        <dbReference type="EMBL" id="KAA0977425.1"/>
    </source>
</evidence>
<dbReference type="Gene3D" id="3.40.50.300">
    <property type="entry name" value="P-loop containing nucleotide triphosphate hydrolases"/>
    <property type="match status" value="1"/>
</dbReference>
<feature type="transmembrane region" description="Helical" evidence="6">
    <location>
        <begin position="282"/>
        <end position="302"/>
    </location>
</feature>
<feature type="domain" description="ABC transmembrane type-1" evidence="7">
    <location>
        <begin position="46"/>
        <end position="302"/>
    </location>
</feature>
<dbReference type="Proteomes" id="UP000323856">
    <property type="component" value="Unassembled WGS sequence"/>
</dbReference>
<dbReference type="InterPro" id="IPR039421">
    <property type="entry name" value="Type_1_exporter"/>
</dbReference>
<sequence length="583" mass="61006">MSRLEGLMDGAPEPATEPWDPTAATPAEPEPRLPRLVTGGRRTLFAGLLGIATFCGGLGVLIALLVGALVGGGAVAPIAAGIVALMVALGCGRYLERVLAEKLGQHYVAQLRISLISHSLLASKVPSVGITVARASNDLSSVRNWVAQGIAPLLAGIPLVLISMAGLWTIHPALALALGLPVLALAGTLFLLAGPAYQRARVLRRHRGNLAARIADTVAASSAVVASGGVARELARVRDSGQKLMDAAVHRARMAAVLRACSLGMPVLATAAVVLVSRNAALDAGAIAAALTLLGLCAAPVGEWGRIVEYRQNYRAARRIIAPLLVEEARLAAGPELVPEAPQAAARLQAERVAGVWLRGLTLGSTRIPELRAEPGDRIRMVGGDAALRAELFGVLATARTPAGPILGTLGRELSGREPGYVVAGKIPGAVGEKKRRRLIGAAFSSMVPERGTLLRALRYRRPEADAGKALALAARLGLRTETLERGQNTVLRRGGLPLDERQRAGLMVARAMLGSPALLLLNDIDGHLEEKALTQLETMLQNYRGVAVVASEAEWCAGYREWDLEAADSVPERSQALSAGAR</sequence>
<dbReference type="GO" id="GO:0005524">
    <property type="term" value="F:ATP binding"/>
    <property type="evidence" value="ECO:0007669"/>
    <property type="project" value="UniProtKB-KW"/>
</dbReference>
<dbReference type="GO" id="GO:0005886">
    <property type="term" value="C:plasma membrane"/>
    <property type="evidence" value="ECO:0007669"/>
    <property type="project" value="UniProtKB-SubCell"/>
</dbReference>
<dbReference type="RefSeq" id="WP_149619428.1">
    <property type="nucleotide sequence ID" value="NZ_VOBL01000007.1"/>
</dbReference>
<reference evidence="8 9" key="1">
    <citation type="submission" date="2019-07" db="EMBL/GenBank/DDBJ databases">
        <title>Analysis of the biochemical properties, biological activity and biotechnological potential of siderophores and biosurfactants produced by Antarctic psychrotolerant bacteria.</title>
        <authorList>
            <person name="Styczynski M."/>
            <person name="Krucon T."/>
            <person name="Decewicz P."/>
            <person name="Dziewit L."/>
        </authorList>
    </citation>
    <scope>NUCLEOTIDE SEQUENCE [LARGE SCALE GENOMIC DNA]</scope>
    <source>
        <strain evidence="8 9">ANT_H27</strain>
    </source>
</reference>
<keyword evidence="8" id="KW-0547">Nucleotide-binding</keyword>
<evidence type="ECO:0000256" key="6">
    <source>
        <dbReference type="SAM" id="Phobius"/>
    </source>
</evidence>
<dbReference type="InterPro" id="IPR027417">
    <property type="entry name" value="P-loop_NTPase"/>
</dbReference>
<accession>A0A5B0EGX0</accession>
<evidence type="ECO:0000256" key="1">
    <source>
        <dbReference type="ARBA" id="ARBA00004651"/>
    </source>
</evidence>
<keyword evidence="3 6" id="KW-1133">Transmembrane helix</keyword>
<feature type="transmembrane region" description="Helical" evidence="6">
    <location>
        <begin position="176"/>
        <end position="197"/>
    </location>
</feature>
<evidence type="ECO:0000256" key="5">
    <source>
        <dbReference type="SAM" id="MobiDB-lite"/>
    </source>
</evidence>
<dbReference type="Pfam" id="PF00664">
    <property type="entry name" value="ABC_membrane"/>
    <property type="match status" value="1"/>
</dbReference>
<name>A0A5B0EGX0_9MICC</name>
<dbReference type="AlphaFoldDB" id="A0A5B0EGX0"/>
<dbReference type="InterPro" id="IPR011527">
    <property type="entry name" value="ABC1_TM_dom"/>
</dbReference>
<evidence type="ECO:0000313" key="9">
    <source>
        <dbReference type="Proteomes" id="UP000323856"/>
    </source>
</evidence>
<feature type="transmembrane region" description="Helical" evidence="6">
    <location>
        <begin position="74"/>
        <end position="95"/>
    </location>
</feature>